<sequence length="937" mass="105328">MTIVVTARLKGGGVFVPGEKVECLLIFTNKTAHNSIPTTSNPSLFNNTSSRDVSKGINNENIHNTQHKQLLNNRPRSFTESFTKDESKPNSIDTKNLKINTNIKERKYSVSSPRTPISISSNYSPRFDKAVQEEYRALGLVQINGKAYSKSKYLKEDAFANIKMAEVNGINTIENSSQHNLRIQGDNTNSTRMSQDSVGPRKSMALDSLWFWRSGNTLQDEGSKPNERRIGGGFADKLGAAAEQGQKSIIESKQKLTLFETQTKIIFSELRLSPGESRTYLISMELLDNISPSFNHQTMSVEYEIVVFIKRQIMDNHSYILRIPFVVVSYQQNIKNINEIPNLIIQKPPEITCNQIMKETKLTNELTPINSETHLKTEKSLDELDIDIDGYTIKIESAKNDPEENEQEIILKEINMLSKNLLEDEYISKLIEKYKKDSTSDISSTSQSNTNGTELLSKQVKSPRSIFFKSIKEANNQNSPSSFSLLSNGEKVASIWLPKTTYQLGDIITGKIEFRSFLDGIAVNHNVPSYQLSIWLESFEEVDQLYSKISVDKLKKITTCVHAEYHTFCRGYQQIGFMLHTSGLVPSKIDNAKAGRKNFGLTNITPKRQKAADILMGGHLSPQLRNKLSSFSWHLRVEIVVFDTKYANLTPKTPLSNRYLIDRSKTHQVGDTQQNNKKDVGHNLTPIIPNNLRNSLEMSGGTIPIDRLSISNYQPEYSVSDLVLASVAGYPPALVPPSTQKSKNGLINSESTSTGNKQQENLGNNEESVGKENKIDENEAKRGKESEKKSSSLGNLVVNTRLKNAKRVRMGFETLDEIRVDSLQGEIPLNIIPSLGSLKAIYPNNKNKKIYQKNSKLGKNIMNNMDQNENYISKEPIYDEIGKSANEFIRSLDGHEPSITETLDYSNSSDGNSEDEENLCMKPEFDIELDAIWTGLV</sequence>
<evidence type="ECO:0000313" key="2">
    <source>
        <dbReference type="EMBL" id="PVU95904.1"/>
    </source>
</evidence>
<feature type="region of interest" description="Disordered" evidence="1">
    <location>
        <begin position="735"/>
        <end position="792"/>
    </location>
</feature>
<dbReference type="AlphaFoldDB" id="A0A2T9YUF4"/>
<feature type="region of interest" description="Disordered" evidence="1">
    <location>
        <begin position="665"/>
        <end position="686"/>
    </location>
</feature>
<dbReference type="EMBL" id="MBFT01000164">
    <property type="protein sequence ID" value="PVU95904.1"/>
    <property type="molecule type" value="Genomic_DNA"/>
</dbReference>
<comment type="caution">
    <text evidence="2">The sequence shown here is derived from an EMBL/GenBank/DDBJ whole genome shotgun (WGS) entry which is preliminary data.</text>
</comment>
<reference evidence="2 3" key="1">
    <citation type="journal article" date="2018" name="MBio">
        <title>Comparative Genomics Reveals the Core Gene Toolbox for the Fungus-Insect Symbiosis.</title>
        <authorList>
            <person name="Wang Y."/>
            <person name="Stata M."/>
            <person name="Wang W."/>
            <person name="Stajich J.E."/>
            <person name="White M.M."/>
            <person name="Moncalvo J.M."/>
        </authorList>
    </citation>
    <scope>NUCLEOTIDE SEQUENCE [LARGE SCALE GENOMIC DNA]</scope>
    <source>
        <strain evidence="2 3">AUS-77-4</strain>
    </source>
</reference>
<protein>
    <submittedName>
        <fullName evidence="2">Uncharacterized protein</fullName>
    </submittedName>
</protein>
<proteinExistence type="predicted"/>
<dbReference type="STRING" id="61424.A0A2T9YUF4"/>
<gene>
    <name evidence="2" type="ORF">BB559_002561</name>
</gene>
<keyword evidence="3" id="KW-1185">Reference proteome</keyword>
<dbReference type="OrthoDB" id="1918at2759"/>
<evidence type="ECO:0000313" key="3">
    <source>
        <dbReference type="Proteomes" id="UP000245699"/>
    </source>
</evidence>
<dbReference type="Pfam" id="PF08737">
    <property type="entry name" value="Rgp1"/>
    <property type="match status" value="1"/>
</dbReference>
<feature type="compositionally biased region" description="Polar residues" evidence="1">
    <location>
        <begin position="737"/>
        <end position="767"/>
    </location>
</feature>
<dbReference type="PANTHER" id="PTHR12507">
    <property type="entry name" value="REDUCED GROWTH PHENOTYPE 1 RGP1, YEAST -RELATED"/>
    <property type="match status" value="1"/>
</dbReference>
<dbReference type="InterPro" id="IPR014848">
    <property type="entry name" value="Rgp1"/>
</dbReference>
<feature type="compositionally biased region" description="Basic and acidic residues" evidence="1">
    <location>
        <begin position="768"/>
        <end position="790"/>
    </location>
</feature>
<accession>A0A2T9YUF4</accession>
<dbReference type="Proteomes" id="UP000245699">
    <property type="component" value="Unassembled WGS sequence"/>
</dbReference>
<evidence type="ECO:0000256" key="1">
    <source>
        <dbReference type="SAM" id="MobiDB-lite"/>
    </source>
</evidence>
<name>A0A2T9YUF4_9FUNG</name>
<organism evidence="2 3">
    <name type="scientific">Furculomyces boomerangus</name>
    <dbReference type="NCBI Taxonomy" id="61424"/>
    <lineage>
        <taxon>Eukaryota</taxon>
        <taxon>Fungi</taxon>
        <taxon>Fungi incertae sedis</taxon>
        <taxon>Zoopagomycota</taxon>
        <taxon>Kickxellomycotina</taxon>
        <taxon>Harpellomycetes</taxon>
        <taxon>Harpellales</taxon>
        <taxon>Harpellaceae</taxon>
        <taxon>Furculomyces</taxon>
    </lineage>
</organism>